<dbReference type="AlphaFoldDB" id="A0A2P4TA23"/>
<name>A0A2P4TA23_BAMTH</name>
<comment type="caution">
    <text evidence="1">The sequence shown here is derived from an EMBL/GenBank/DDBJ whole genome shotgun (WGS) entry which is preliminary data.</text>
</comment>
<dbReference type="EMBL" id="PPHD01003998">
    <property type="protein sequence ID" value="POI33211.1"/>
    <property type="molecule type" value="Genomic_DNA"/>
</dbReference>
<keyword evidence="2" id="KW-1185">Reference proteome</keyword>
<evidence type="ECO:0000313" key="2">
    <source>
        <dbReference type="Proteomes" id="UP000237246"/>
    </source>
</evidence>
<reference evidence="1 2" key="1">
    <citation type="submission" date="2018-01" db="EMBL/GenBank/DDBJ databases">
        <title>Comparison of the Chinese Bamboo Partridge and Red Junglefowl genome sequences highlights the importance of demography in genome evolution.</title>
        <authorList>
            <person name="Tiley G.P."/>
            <person name="Kimball R.T."/>
            <person name="Braun E.L."/>
            <person name="Burleigh J.G."/>
        </authorList>
    </citation>
    <scope>NUCLEOTIDE SEQUENCE [LARGE SCALE GENOMIC DNA]</scope>
    <source>
        <strain evidence="1">RTK389</strain>
        <tissue evidence="1">Blood</tissue>
    </source>
</reference>
<proteinExistence type="predicted"/>
<gene>
    <name evidence="1" type="ORF">CIB84_003037</name>
</gene>
<sequence length="41" mass="5083">MPSKQKGLTPSWLKSRERLRARMLEPKTSFHWDYRMNYRTV</sequence>
<accession>A0A2P4TA23</accession>
<dbReference type="Proteomes" id="UP000237246">
    <property type="component" value="Unassembled WGS sequence"/>
</dbReference>
<evidence type="ECO:0000313" key="1">
    <source>
        <dbReference type="EMBL" id="POI33211.1"/>
    </source>
</evidence>
<protein>
    <submittedName>
        <fullName evidence="1">Uncharacterized protein</fullName>
    </submittedName>
</protein>
<organism evidence="1 2">
    <name type="scientific">Bambusicola thoracicus</name>
    <name type="common">Chinese bamboo-partridge</name>
    <name type="synonym">Perdix thoracica</name>
    <dbReference type="NCBI Taxonomy" id="9083"/>
    <lineage>
        <taxon>Eukaryota</taxon>
        <taxon>Metazoa</taxon>
        <taxon>Chordata</taxon>
        <taxon>Craniata</taxon>
        <taxon>Vertebrata</taxon>
        <taxon>Euteleostomi</taxon>
        <taxon>Archelosauria</taxon>
        <taxon>Archosauria</taxon>
        <taxon>Dinosauria</taxon>
        <taxon>Saurischia</taxon>
        <taxon>Theropoda</taxon>
        <taxon>Coelurosauria</taxon>
        <taxon>Aves</taxon>
        <taxon>Neognathae</taxon>
        <taxon>Galloanserae</taxon>
        <taxon>Galliformes</taxon>
        <taxon>Phasianidae</taxon>
        <taxon>Perdicinae</taxon>
        <taxon>Bambusicola</taxon>
    </lineage>
</organism>